<reference evidence="1 2" key="1">
    <citation type="submission" date="2018-08" db="EMBL/GenBank/DDBJ databases">
        <title>Recombination of ecologically and evolutionarily significant loci maintains genetic cohesion in the Pseudomonas syringae species complex.</title>
        <authorList>
            <person name="Dillon M."/>
            <person name="Thakur S."/>
            <person name="Almeida R.N.D."/>
            <person name="Weir B.S."/>
            <person name="Guttman D.S."/>
        </authorList>
    </citation>
    <scope>NUCLEOTIDE SEQUENCE [LARGE SCALE GENOMIC DNA]</scope>
    <source>
        <strain evidence="1 2">ICMP 3353</strain>
    </source>
</reference>
<accession>A0A3M4M8G9</accession>
<evidence type="ECO:0000313" key="2">
    <source>
        <dbReference type="Proteomes" id="UP000277236"/>
    </source>
</evidence>
<comment type="caution">
    <text evidence="1">The sequence shown here is derived from an EMBL/GenBank/DDBJ whole genome shotgun (WGS) entry which is preliminary data.</text>
</comment>
<sequence>MLELRANQLEKIEERLGRDQHWHTLNFMLMARQGIDQLTELAGNKRLTPDQVQALHHSLLATWNDAENHFKSLPRLTSAEGGKPVWTGIREPAKAWIDTLATLQQHWTAQAAPSQLSSDFEAMGQGYDRVWMRYNLAVRNQY</sequence>
<protein>
    <recommendedName>
        <fullName evidence="3">Methyl-accepting chemotaxis protein</fullName>
    </recommendedName>
</protein>
<gene>
    <name evidence="1" type="ORF">ALQ04_03504</name>
</gene>
<evidence type="ECO:0000313" key="1">
    <source>
        <dbReference type="EMBL" id="RMQ49554.1"/>
    </source>
</evidence>
<evidence type="ECO:0008006" key="3">
    <source>
        <dbReference type="Google" id="ProtNLM"/>
    </source>
</evidence>
<name>A0A3M4M8G9_PSECI</name>
<proteinExistence type="predicted"/>
<dbReference type="EMBL" id="RBRE01000016">
    <property type="protein sequence ID" value="RMQ49554.1"/>
    <property type="molecule type" value="Genomic_DNA"/>
</dbReference>
<dbReference type="AlphaFoldDB" id="A0A3M4M8G9"/>
<organism evidence="1 2">
    <name type="scientific">Pseudomonas cichorii</name>
    <dbReference type="NCBI Taxonomy" id="36746"/>
    <lineage>
        <taxon>Bacteria</taxon>
        <taxon>Pseudomonadati</taxon>
        <taxon>Pseudomonadota</taxon>
        <taxon>Gammaproteobacteria</taxon>
        <taxon>Pseudomonadales</taxon>
        <taxon>Pseudomonadaceae</taxon>
        <taxon>Pseudomonas</taxon>
    </lineage>
</organism>
<dbReference type="InterPro" id="IPR024291">
    <property type="entry name" value="DUF3829"/>
</dbReference>
<dbReference type="Proteomes" id="UP000277236">
    <property type="component" value="Unassembled WGS sequence"/>
</dbReference>
<dbReference type="Pfam" id="PF12889">
    <property type="entry name" value="DUF3829"/>
    <property type="match status" value="1"/>
</dbReference>